<dbReference type="InterPro" id="IPR041617">
    <property type="entry name" value="TPR_MalT"/>
</dbReference>
<dbReference type="Pfam" id="PF00196">
    <property type="entry name" value="GerE"/>
    <property type="match status" value="1"/>
</dbReference>
<dbReference type="Pfam" id="PF17874">
    <property type="entry name" value="TPR_MalT"/>
    <property type="match status" value="1"/>
</dbReference>
<accession>A0ABW0BIS1</accession>
<name>A0ABW0BIS1_9ACTN</name>
<reference evidence="8" key="1">
    <citation type="journal article" date="2019" name="Int. J. Syst. Evol. Microbiol.">
        <title>The Global Catalogue of Microorganisms (GCM) 10K type strain sequencing project: providing services to taxonomists for standard genome sequencing and annotation.</title>
        <authorList>
            <consortium name="The Broad Institute Genomics Platform"/>
            <consortium name="The Broad Institute Genome Sequencing Center for Infectious Disease"/>
            <person name="Wu L."/>
            <person name="Ma J."/>
        </authorList>
    </citation>
    <scope>NUCLEOTIDE SEQUENCE [LARGE SCALE GENOMIC DNA]</scope>
    <source>
        <strain evidence="8">DFY41</strain>
    </source>
</reference>
<dbReference type="Proteomes" id="UP001596087">
    <property type="component" value="Unassembled WGS sequence"/>
</dbReference>
<dbReference type="InterPro" id="IPR027417">
    <property type="entry name" value="P-loop_NTPase"/>
</dbReference>
<dbReference type="PROSITE" id="PS50043">
    <property type="entry name" value="HTH_LUXR_2"/>
    <property type="match status" value="1"/>
</dbReference>
<dbReference type="SUPFAM" id="SSF46894">
    <property type="entry name" value="C-terminal effector domain of the bipartite response regulators"/>
    <property type="match status" value="1"/>
</dbReference>
<protein>
    <submittedName>
        <fullName evidence="7">LuxR C-terminal-related transcriptional regulator</fullName>
    </submittedName>
</protein>
<dbReference type="EMBL" id="JBHSKD010000009">
    <property type="protein sequence ID" value="MFC5177216.1"/>
    <property type="molecule type" value="Genomic_DNA"/>
</dbReference>
<organism evidence="7 8">
    <name type="scientific">Nocardioides taihuensis</name>
    <dbReference type="NCBI Taxonomy" id="1835606"/>
    <lineage>
        <taxon>Bacteria</taxon>
        <taxon>Bacillati</taxon>
        <taxon>Actinomycetota</taxon>
        <taxon>Actinomycetes</taxon>
        <taxon>Propionibacteriales</taxon>
        <taxon>Nocardioidaceae</taxon>
        <taxon>Nocardioides</taxon>
    </lineage>
</organism>
<dbReference type="InterPro" id="IPR011990">
    <property type="entry name" value="TPR-like_helical_dom_sf"/>
</dbReference>
<evidence type="ECO:0000256" key="4">
    <source>
        <dbReference type="SAM" id="Coils"/>
    </source>
</evidence>
<dbReference type="PANTHER" id="PTHR44688:SF16">
    <property type="entry name" value="DNA-BINDING TRANSCRIPTIONAL ACTIVATOR DEVR_DOSR"/>
    <property type="match status" value="1"/>
</dbReference>
<evidence type="ECO:0000259" key="6">
    <source>
        <dbReference type="PROSITE" id="PS50043"/>
    </source>
</evidence>
<feature type="region of interest" description="Disordered" evidence="5">
    <location>
        <begin position="1"/>
        <end position="27"/>
    </location>
</feature>
<proteinExistence type="predicted"/>
<sequence length="913" mass="99278">MSPQHRVPVSISDPPARPATPPPSGLFPGKLRAPVLAAGCLRRPRLEEAIADGIARGLVVVSAPAGSGKTQLVATWAHHRAAPPDVAWVTLGEGDRDPVRFVRYLVAAIASTPAGGRAMISPRGLPSVSRITEAYLLQVSDALSRLTEDVVVVLDDFQAVVGSASERLGARVLRYQPAHVGFVVLSRVEPDLGLTRLRLQGRVTEISAADLALTREECAALLRLHDVTLDDAQLEVLRVRTEGWPAAVQVLVASMRGSPDPDGFVAGLREGESFIADYLMTEVFEKQPRDLQQFLLRASTANPTCGELADAVTGSRCGDRTLAELHSAHVFLDRVLPRDDQGRSWYRWHPMFAGLLQQRLRAAEPDAVEPLHLAAAVWCDRHGFPVDAFRQAVAGGDTALAARALGESWLGLVIGGESAELRALLSLLTQTQLEEHAELAVVAAYLGVQHRDLERARAYAERAMVLAGVLPEDRRLAVESMGAAILLHVATMTGDDRSDSHASALALLCRLEADRPVLTLPQRQRRALLLFHVGAYEVSRWLYDEPRGHLSEAIAAASLLDMPRLALAAEAQLAFIDFVSGGLDDARTTAQRVVDAADRRGWRGSSSVATAHHVLGAVAVVRGDVDTGLRHLAEADGILHPLDEVNQLRSGFATHVALRAAGRVEEARQELERLRARARRWRTGTSWAEPLLAIAEAEQLALEDHPDQALSLIDAVPGAGFPPVARGEWAVLRALLLLRCGRPAEARTALEDVLRWEEDWPVGIRGLVVDALAADALGQHAESLQVLDHAVGTAAPHRVREPFLVCGPEIQPLLQELLDRGTPHEAEVLDLLGLLARCQRPADAGVPHLVEPLTPRELEVLRDLQGTRPHEEIAQRLFISLNTLRTHTKHIHRKLGTRSRREAVERARELGIL</sequence>
<dbReference type="InterPro" id="IPR000792">
    <property type="entry name" value="Tscrpt_reg_LuxR_C"/>
</dbReference>
<evidence type="ECO:0000256" key="5">
    <source>
        <dbReference type="SAM" id="MobiDB-lite"/>
    </source>
</evidence>
<evidence type="ECO:0000313" key="7">
    <source>
        <dbReference type="EMBL" id="MFC5177216.1"/>
    </source>
</evidence>
<evidence type="ECO:0000313" key="8">
    <source>
        <dbReference type="Proteomes" id="UP001596087"/>
    </source>
</evidence>
<gene>
    <name evidence="7" type="ORF">ACFPGP_11070</name>
</gene>
<dbReference type="InterPro" id="IPR059106">
    <property type="entry name" value="WHD_MalT"/>
</dbReference>
<dbReference type="Gene3D" id="1.25.40.10">
    <property type="entry name" value="Tetratricopeptide repeat domain"/>
    <property type="match status" value="1"/>
</dbReference>
<dbReference type="Gene3D" id="3.40.50.300">
    <property type="entry name" value="P-loop containing nucleotide triphosphate hydrolases"/>
    <property type="match status" value="1"/>
</dbReference>
<dbReference type="InterPro" id="IPR016032">
    <property type="entry name" value="Sig_transdc_resp-reg_C-effctor"/>
</dbReference>
<dbReference type="Pfam" id="PF25873">
    <property type="entry name" value="WHD_MalT"/>
    <property type="match status" value="1"/>
</dbReference>
<dbReference type="CDD" id="cd06170">
    <property type="entry name" value="LuxR_C_like"/>
    <property type="match status" value="1"/>
</dbReference>
<dbReference type="PANTHER" id="PTHR44688">
    <property type="entry name" value="DNA-BINDING TRANSCRIPTIONAL ACTIVATOR DEVR_DOSR"/>
    <property type="match status" value="1"/>
</dbReference>
<comment type="caution">
    <text evidence="7">The sequence shown here is derived from an EMBL/GenBank/DDBJ whole genome shotgun (WGS) entry which is preliminary data.</text>
</comment>
<dbReference type="SUPFAM" id="SSF52540">
    <property type="entry name" value="P-loop containing nucleoside triphosphate hydrolases"/>
    <property type="match status" value="1"/>
</dbReference>
<keyword evidence="4" id="KW-0175">Coiled coil</keyword>
<evidence type="ECO:0000256" key="2">
    <source>
        <dbReference type="ARBA" id="ARBA00023125"/>
    </source>
</evidence>
<keyword evidence="3" id="KW-0804">Transcription</keyword>
<feature type="compositionally biased region" description="Pro residues" evidence="5">
    <location>
        <begin position="15"/>
        <end position="25"/>
    </location>
</feature>
<keyword evidence="2" id="KW-0238">DNA-binding</keyword>
<dbReference type="Gene3D" id="1.10.10.10">
    <property type="entry name" value="Winged helix-like DNA-binding domain superfamily/Winged helix DNA-binding domain"/>
    <property type="match status" value="1"/>
</dbReference>
<dbReference type="RefSeq" id="WP_378590034.1">
    <property type="nucleotide sequence ID" value="NZ_JBHSKD010000009.1"/>
</dbReference>
<dbReference type="InterPro" id="IPR036388">
    <property type="entry name" value="WH-like_DNA-bd_sf"/>
</dbReference>
<keyword evidence="8" id="KW-1185">Reference proteome</keyword>
<dbReference type="SMART" id="SM00421">
    <property type="entry name" value="HTH_LUXR"/>
    <property type="match status" value="1"/>
</dbReference>
<evidence type="ECO:0000256" key="1">
    <source>
        <dbReference type="ARBA" id="ARBA00023015"/>
    </source>
</evidence>
<feature type="coiled-coil region" evidence="4">
    <location>
        <begin position="657"/>
        <end position="684"/>
    </location>
</feature>
<feature type="domain" description="HTH luxR-type" evidence="6">
    <location>
        <begin position="846"/>
        <end position="911"/>
    </location>
</feature>
<evidence type="ECO:0000256" key="3">
    <source>
        <dbReference type="ARBA" id="ARBA00023163"/>
    </source>
</evidence>
<keyword evidence="1" id="KW-0805">Transcription regulation</keyword>